<reference evidence="8 9" key="1">
    <citation type="journal article" date="2009" name="PLoS Genet.">
        <title>Genomic analysis of the basal lineage fungus Rhizopus oryzae reveals a whole-genome duplication.</title>
        <authorList>
            <person name="Ma L.-J."/>
            <person name="Ibrahim A.S."/>
            <person name="Skory C."/>
            <person name="Grabherr M.G."/>
            <person name="Burger G."/>
            <person name="Butler M."/>
            <person name="Elias M."/>
            <person name="Idnurm A."/>
            <person name="Lang B.F."/>
            <person name="Sone T."/>
            <person name="Abe A."/>
            <person name="Calvo S.E."/>
            <person name="Corrochano L.M."/>
            <person name="Engels R."/>
            <person name="Fu J."/>
            <person name="Hansberg W."/>
            <person name="Kim J.-M."/>
            <person name="Kodira C.D."/>
            <person name="Koehrsen M.J."/>
            <person name="Liu B."/>
            <person name="Miranda-Saavedra D."/>
            <person name="O'Leary S."/>
            <person name="Ortiz-Castellanos L."/>
            <person name="Poulter R."/>
            <person name="Rodriguez-Romero J."/>
            <person name="Ruiz-Herrera J."/>
            <person name="Shen Y.-Q."/>
            <person name="Zeng Q."/>
            <person name="Galagan J."/>
            <person name="Birren B.W."/>
            <person name="Cuomo C.A."/>
            <person name="Wickes B.L."/>
        </authorList>
    </citation>
    <scope>NUCLEOTIDE SEQUENCE [LARGE SCALE GENOMIC DNA]</scope>
    <source>
        <strain evidence="9">RA 99-880 / ATCC MYA-4621 / FGSC 9543 / NRRL 43880</strain>
    </source>
</reference>
<dbReference type="GO" id="GO:0032968">
    <property type="term" value="P:positive regulation of transcription elongation by RNA polymerase II"/>
    <property type="evidence" value="ECO:0007669"/>
    <property type="project" value="TreeGrafter"/>
</dbReference>
<keyword evidence="6" id="KW-0067">ATP-binding</keyword>
<dbReference type="InterPro" id="IPR011009">
    <property type="entry name" value="Kinase-like_dom_sf"/>
</dbReference>
<feature type="domain" description="Protein kinase" evidence="7">
    <location>
        <begin position="1"/>
        <end position="207"/>
    </location>
</feature>
<protein>
    <recommendedName>
        <fullName evidence="7">Protein kinase domain-containing protein</fullName>
    </recommendedName>
</protein>
<dbReference type="eggNOG" id="KOG0600">
    <property type="taxonomic scope" value="Eukaryota"/>
</dbReference>
<evidence type="ECO:0000313" key="8">
    <source>
        <dbReference type="EMBL" id="EIE84236.1"/>
    </source>
</evidence>
<dbReference type="RefSeq" id="XP_067519632.1">
    <property type="nucleotide sequence ID" value="XM_067663531.1"/>
</dbReference>
<dbReference type="GO" id="GO:0008353">
    <property type="term" value="F:RNA polymerase II CTD heptapeptide repeat kinase activity"/>
    <property type="evidence" value="ECO:0007669"/>
    <property type="project" value="TreeGrafter"/>
</dbReference>
<keyword evidence="9" id="KW-1185">Reference proteome</keyword>
<keyword evidence="4" id="KW-0547">Nucleotide-binding</keyword>
<comment type="similarity">
    <text evidence="1">Belongs to the protein kinase superfamily. CMGC Ser/Thr protein kinase family. CDC2/CDKX subfamily.</text>
</comment>
<evidence type="ECO:0000259" key="7">
    <source>
        <dbReference type="PROSITE" id="PS50011"/>
    </source>
</evidence>
<organism evidence="8 9">
    <name type="scientific">Rhizopus delemar (strain RA 99-880 / ATCC MYA-4621 / FGSC 9543 / NRRL 43880)</name>
    <name type="common">Mucormycosis agent</name>
    <name type="synonym">Rhizopus arrhizus var. delemar</name>
    <dbReference type="NCBI Taxonomy" id="246409"/>
    <lineage>
        <taxon>Eukaryota</taxon>
        <taxon>Fungi</taxon>
        <taxon>Fungi incertae sedis</taxon>
        <taxon>Mucoromycota</taxon>
        <taxon>Mucoromycotina</taxon>
        <taxon>Mucoromycetes</taxon>
        <taxon>Mucorales</taxon>
        <taxon>Mucorineae</taxon>
        <taxon>Rhizopodaceae</taxon>
        <taxon>Rhizopus</taxon>
    </lineage>
</organism>
<gene>
    <name evidence="8" type="ORF">RO3G_08946</name>
</gene>
<accession>I1C706</accession>
<evidence type="ECO:0000256" key="2">
    <source>
        <dbReference type="ARBA" id="ARBA00022527"/>
    </source>
</evidence>
<evidence type="ECO:0000256" key="6">
    <source>
        <dbReference type="ARBA" id="ARBA00022840"/>
    </source>
</evidence>
<dbReference type="GeneID" id="93615912"/>
<dbReference type="Gene3D" id="1.10.510.10">
    <property type="entry name" value="Transferase(Phosphotransferase) domain 1"/>
    <property type="match status" value="1"/>
</dbReference>
<dbReference type="PROSITE" id="PS00108">
    <property type="entry name" value="PROTEIN_KINASE_ST"/>
    <property type="match status" value="1"/>
</dbReference>
<dbReference type="AlphaFoldDB" id="I1C706"/>
<dbReference type="OrthoDB" id="204883at2759"/>
<dbReference type="GO" id="GO:0030332">
    <property type="term" value="F:cyclin binding"/>
    <property type="evidence" value="ECO:0007669"/>
    <property type="project" value="TreeGrafter"/>
</dbReference>
<dbReference type="GO" id="GO:0005524">
    <property type="term" value="F:ATP binding"/>
    <property type="evidence" value="ECO:0007669"/>
    <property type="project" value="UniProtKB-KW"/>
</dbReference>
<dbReference type="Gene3D" id="3.30.200.20">
    <property type="entry name" value="Phosphorylase Kinase, domain 1"/>
    <property type="match status" value="1"/>
</dbReference>
<keyword evidence="2" id="KW-0723">Serine/threonine-protein kinase</keyword>
<evidence type="ECO:0000256" key="1">
    <source>
        <dbReference type="ARBA" id="ARBA00006485"/>
    </source>
</evidence>
<dbReference type="InParanoid" id="I1C706"/>
<keyword evidence="5" id="KW-0418">Kinase</keyword>
<sequence>MVKQFPITAVREIKLLQKLKHEKIVELQQIMVSRGSVYMVLEYMDHDLSGILGHPNFTFQPSHAKSLVKQMLEGLAYLHHMGILHRDIKGSNLLINNKGELKIADFGLARVFEKSQAQDYTNRVITLWYRPPELLLGATAYGPAVDIWSVGLPWYELVRPTEVYASRFKELYGSLLSPGALELSEALLSMDPQKRPTAAEALEFAYFKTELPEPVMPANLLDVQGDWHDFESKQRKRQKALNSSNKLK</sequence>
<dbReference type="OMA" id="QVKYYME"/>
<dbReference type="Proteomes" id="UP000009138">
    <property type="component" value="Unassembled WGS sequence"/>
</dbReference>
<proteinExistence type="inferred from homology"/>
<evidence type="ECO:0000313" key="9">
    <source>
        <dbReference type="Proteomes" id="UP000009138"/>
    </source>
</evidence>
<dbReference type="InterPro" id="IPR000719">
    <property type="entry name" value="Prot_kinase_dom"/>
</dbReference>
<evidence type="ECO:0000256" key="5">
    <source>
        <dbReference type="ARBA" id="ARBA00022777"/>
    </source>
</evidence>
<dbReference type="SMART" id="SM00220">
    <property type="entry name" value="S_TKc"/>
    <property type="match status" value="1"/>
</dbReference>
<dbReference type="PANTHER" id="PTHR24056">
    <property type="entry name" value="CELL DIVISION PROTEIN KINASE"/>
    <property type="match status" value="1"/>
</dbReference>
<dbReference type="Pfam" id="PF00069">
    <property type="entry name" value="Pkinase"/>
    <property type="match status" value="1"/>
</dbReference>
<dbReference type="STRING" id="246409.I1C706"/>
<dbReference type="PROSITE" id="PS50011">
    <property type="entry name" value="PROTEIN_KINASE_DOM"/>
    <property type="match status" value="1"/>
</dbReference>
<dbReference type="InterPro" id="IPR008271">
    <property type="entry name" value="Ser/Thr_kinase_AS"/>
</dbReference>
<dbReference type="VEuPathDB" id="FungiDB:RO3G_08946"/>
<dbReference type="PANTHER" id="PTHR24056:SF546">
    <property type="entry name" value="CYCLIN-DEPENDENT KINASE 12"/>
    <property type="match status" value="1"/>
</dbReference>
<dbReference type="GO" id="GO:0008024">
    <property type="term" value="C:cyclin/CDK positive transcription elongation factor complex"/>
    <property type="evidence" value="ECO:0007669"/>
    <property type="project" value="TreeGrafter"/>
</dbReference>
<dbReference type="EMBL" id="CH476737">
    <property type="protein sequence ID" value="EIE84236.1"/>
    <property type="molecule type" value="Genomic_DNA"/>
</dbReference>
<evidence type="ECO:0000256" key="4">
    <source>
        <dbReference type="ARBA" id="ARBA00022741"/>
    </source>
</evidence>
<dbReference type="SUPFAM" id="SSF56112">
    <property type="entry name" value="Protein kinase-like (PK-like)"/>
    <property type="match status" value="1"/>
</dbReference>
<dbReference type="InterPro" id="IPR050108">
    <property type="entry name" value="CDK"/>
</dbReference>
<evidence type="ECO:0000256" key="3">
    <source>
        <dbReference type="ARBA" id="ARBA00022679"/>
    </source>
</evidence>
<keyword evidence="3" id="KW-0808">Transferase</keyword>
<name>I1C706_RHIO9</name>